<protein>
    <submittedName>
        <fullName evidence="2">Uncharacterized protein</fullName>
    </submittedName>
</protein>
<evidence type="ECO:0000256" key="1">
    <source>
        <dbReference type="SAM" id="MobiDB-lite"/>
    </source>
</evidence>
<accession>A0A1H6BPF5</accession>
<name>A0A1H6BPF5_9ACTN</name>
<evidence type="ECO:0000313" key="3">
    <source>
        <dbReference type="Proteomes" id="UP000236732"/>
    </source>
</evidence>
<gene>
    <name evidence="2" type="ORF">SAMN05444920_103543</name>
</gene>
<proteinExistence type="predicted"/>
<reference evidence="2 3" key="1">
    <citation type="submission" date="2016-10" db="EMBL/GenBank/DDBJ databases">
        <authorList>
            <person name="de Groot N.N."/>
        </authorList>
    </citation>
    <scope>NUCLEOTIDE SEQUENCE [LARGE SCALE GENOMIC DNA]</scope>
    <source>
        <strain evidence="2 3">CGMCC 4.7037</strain>
    </source>
</reference>
<feature type="compositionally biased region" description="Low complexity" evidence="1">
    <location>
        <begin position="11"/>
        <end position="25"/>
    </location>
</feature>
<dbReference type="AlphaFoldDB" id="A0A1H6BPF5"/>
<sequence length="59" mass="6315">MMPLSETHAVSTPASPGGTSPSSTSRHPEEWGEARRYIGLDFLAEARVRVIHGNTPTPA</sequence>
<feature type="region of interest" description="Disordered" evidence="1">
    <location>
        <begin position="1"/>
        <end position="32"/>
    </location>
</feature>
<dbReference type="Proteomes" id="UP000236732">
    <property type="component" value="Unassembled WGS sequence"/>
</dbReference>
<keyword evidence="3" id="KW-1185">Reference proteome</keyword>
<organism evidence="2 3">
    <name type="scientific">Nonomuraea solani</name>
    <dbReference type="NCBI Taxonomy" id="1144553"/>
    <lineage>
        <taxon>Bacteria</taxon>
        <taxon>Bacillati</taxon>
        <taxon>Actinomycetota</taxon>
        <taxon>Actinomycetes</taxon>
        <taxon>Streptosporangiales</taxon>
        <taxon>Streptosporangiaceae</taxon>
        <taxon>Nonomuraea</taxon>
    </lineage>
</organism>
<evidence type="ECO:0000313" key="2">
    <source>
        <dbReference type="EMBL" id="SEG62564.1"/>
    </source>
</evidence>
<dbReference type="EMBL" id="FNVT01000003">
    <property type="protein sequence ID" value="SEG62564.1"/>
    <property type="molecule type" value="Genomic_DNA"/>
</dbReference>